<feature type="transmembrane region" description="Helical" evidence="5">
    <location>
        <begin position="43"/>
        <end position="67"/>
    </location>
</feature>
<protein>
    <submittedName>
        <fullName evidence="6">Isoprenylcysteine carboxyl methyltransferase</fullName>
    </submittedName>
</protein>
<comment type="caution">
    <text evidence="6">The sequence shown here is derived from an EMBL/GenBank/DDBJ whole genome shotgun (WGS) entry which is preliminary data.</text>
</comment>
<evidence type="ECO:0000256" key="3">
    <source>
        <dbReference type="ARBA" id="ARBA00022989"/>
    </source>
</evidence>
<evidence type="ECO:0000256" key="5">
    <source>
        <dbReference type="SAM" id="Phobius"/>
    </source>
</evidence>
<name>A0A2W4EIB3_9HYPH</name>
<dbReference type="GO" id="GO:0032259">
    <property type="term" value="P:methylation"/>
    <property type="evidence" value="ECO:0007669"/>
    <property type="project" value="UniProtKB-KW"/>
</dbReference>
<dbReference type="GO" id="GO:0012505">
    <property type="term" value="C:endomembrane system"/>
    <property type="evidence" value="ECO:0007669"/>
    <property type="project" value="UniProtKB-SubCell"/>
</dbReference>
<keyword evidence="7" id="KW-1185">Reference proteome</keyword>
<evidence type="ECO:0000256" key="4">
    <source>
        <dbReference type="ARBA" id="ARBA00023136"/>
    </source>
</evidence>
<dbReference type="PANTHER" id="PTHR12714:SF24">
    <property type="entry name" value="SLR1182 PROTEIN"/>
    <property type="match status" value="1"/>
</dbReference>
<dbReference type="OrthoDB" id="9811969at2"/>
<dbReference type="RefSeq" id="WP_111162456.1">
    <property type="nucleotide sequence ID" value="NZ_PCDP01000045.1"/>
</dbReference>
<organism evidence="6 7">
    <name type="scientific">Rhizobium tubonense</name>
    <dbReference type="NCBI Taxonomy" id="484088"/>
    <lineage>
        <taxon>Bacteria</taxon>
        <taxon>Pseudomonadati</taxon>
        <taxon>Pseudomonadota</taxon>
        <taxon>Alphaproteobacteria</taxon>
        <taxon>Hyphomicrobiales</taxon>
        <taxon>Rhizobiaceae</taxon>
        <taxon>Rhizobium/Agrobacterium group</taxon>
        <taxon>Rhizobium</taxon>
    </lineage>
</organism>
<keyword evidence="2 5" id="KW-0812">Transmembrane</keyword>
<reference evidence="6 7" key="1">
    <citation type="journal article" date="2018" name="Sci. Rep.">
        <title>Rhizobium tumorigenes sp. nov., a novel plant tumorigenic bacterium isolated from cane gall tumors on thornless blackberry.</title>
        <authorList>
            <person name="Kuzmanovi N."/>
            <person name="Smalla K."/>
            <person name="Gronow S."/>
            <person name="PuBawska J."/>
        </authorList>
    </citation>
    <scope>NUCLEOTIDE SEQUENCE [LARGE SCALE GENOMIC DNA]</scope>
    <source>
        <strain evidence="6 7">CCBAU 85046</strain>
    </source>
</reference>
<dbReference type="Proteomes" id="UP000248925">
    <property type="component" value="Unassembled WGS sequence"/>
</dbReference>
<keyword evidence="4 5" id="KW-0472">Membrane</keyword>
<evidence type="ECO:0000256" key="2">
    <source>
        <dbReference type="ARBA" id="ARBA00022692"/>
    </source>
</evidence>
<gene>
    <name evidence="6" type="ORF">CPY51_22400</name>
</gene>
<dbReference type="EMBL" id="PCDP01000045">
    <property type="protein sequence ID" value="PZM10790.1"/>
    <property type="molecule type" value="Genomic_DNA"/>
</dbReference>
<evidence type="ECO:0000256" key="1">
    <source>
        <dbReference type="ARBA" id="ARBA00004127"/>
    </source>
</evidence>
<dbReference type="InterPro" id="IPR007318">
    <property type="entry name" value="Phopholipid_MeTrfase"/>
</dbReference>
<keyword evidence="3 5" id="KW-1133">Transmembrane helix</keyword>
<accession>A0A2W4EIB3</accession>
<dbReference type="Pfam" id="PF04191">
    <property type="entry name" value="PEMT"/>
    <property type="match status" value="1"/>
</dbReference>
<comment type="subcellular location">
    <subcellularLocation>
        <location evidence="1">Endomembrane system</location>
        <topology evidence="1">Multi-pass membrane protein</topology>
    </subcellularLocation>
</comment>
<proteinExistence type="predicted"/>
<feature type="transmembrane region" description="Helical" evidence="5">
    <location>
        <begin position="88"/>
        <end position="108"/>
    </location>
</feature>
<dbReference type="GO" id="GO:0008168">
    <property type="term" value="F:methyltransferase activity"/>
    <property type="evidence" value="ECO:0007669"/>
    <property type="project" value="UniProtKB-KW"/>
</dbReference>
<dbReference type="AlphaFoldDB" id="A0A2W4EIB3"/>
<dbReference type="PANTHER" id="PTHR12714">
    <property type="entry name" value="PROTEIN-S ISOPRENYLCYSTEINE O-METHYLTRANSFERASE"/>
    <property type="match status" value="1"/>
</dbReference>
<sequence>MNAFRSKPLKYPWPPLLYGLAILAALVLERIASLPVPQFQSTVAWITGASLTIAAIWLNVWAIKTLLESRAPAMRRRSARHLVTRGPFRYTRNPIYLGYTLMTASFGLLTGNPWFLVTAIIAATITTSVAIKREEIVLLSRFGCDFESYCKHTRRWI</sequence>
<keyword evidence="6" id="KW-0489">Methyltransferase</keyword>
<evidence type="ECO:0000313" key="6">
    <source>
        <dbReference type="EMBL" id="PZM10790.1"/>
    </source>
</evidence>
<dbReference type="Gene3D" id="1.20.120.1630">
    <property type="match status" value="1"/>
</dbReference>
<keyword evidence="6" id="KW-0808">Transferase</keyword>
<evidence type="ECO:0000313" key="7">
    <source>
        <dbReference type="Proteomes" id="UP000248925"/>
    </source>
</evidence>